<proteinExistence type="predicted"/>
<evidence type="ECO:0000313" key="1">
    <source>
        <dbReference type="EMBL" id="MBU2950903.1"/>
    </source>
</evidence>
<name>A0ACC5U9J8_9FLAO</name>
<accession>A0ACC5U9J8</accession>
<sequence length="349" mass="40127">MKNQFLTVLLLLFFQCIFAQKTIYYPEIHGDMNFSAEITKIEVNEVETIIHFFVRQGEAFLIPVVTHIVEESNAEVKLHISKAVGVNMNEHIVVTNPEGMVFKLYFPPLSDDVKQISYIENLNWSNGWYIKNIAISSDDVSVIKGGVSRGVKTMSPSITTSKIQRKKVNLEALPKEFYGHWHDKYGTLIAIATPEFLLYNFKIYRYRKIIKKGKTLTLKTSGGDFDVLKHAKVSLTIRYDKIVNLKRDFREIGMPEDLKGVWKHHVRAKTIKVSDTYFYKDDTIAPHIDKIENNRIIDIGSSKSGDVLWFLVDNGSSYNALKVEKRESEYVLSITGFPNAVYYKNKNKI</sequence>
<dbReference type="EMBL" id="JAHKPD010000013">
    <property type="protein sequence ID" value="MBU2950903.1"/>
    <property type="molecule type" value="Genomic_DNA"/>
</dbReference>
<comment type="caution">
    <text evidence="1">The sequence shown here is derived from an EMBL/GenBank/DDBJ whole genome shotgun (WGS) entry which is preliminary data.</text>
</comment>
<organism evidence="1 2">
    <name type="scientific">Pseudotamlana agarivorans</name>
    <dbReference type="NCBI Taxonomy" id="481183"/>
    <lineage>
        <taxon>Bacteria</taxon>
        <taxon>Pseudomonadati</taxon>
        <taxon>Bacteroidota</taxon>
        <taxon>Flavobacteriia</taxon>
        <taxon>Flavobacteriales</taxon>
        <taxon>Flavobacteriaceae</taxon>
        <taxon>Pseudotamlana</taxon>
    </lineage>
</organism>
<evidence type="ECO:0000313" key="2">
    <source>
        <dbReference type="Proteomes" id="UP001647509"/>
    </source>
</evidence>
<keyword evidence="2" id="KW-1185">Reference proteome</keyword>
<reference evidence="1" key="1">
    <citation type="submission" date="2021-05" db="EMBL/GenBank/DDBJ databases">
        <title>Draft genomes of bacteria isolated from model marine particles.</title>
        <authorList>
            <person name="Datta M.S."/>
            <person name="Schwartzman J.A."/>
            <person name="Enke T.N."/>
            <person name="Saavedra J."/>
            <person name="Cermak N."/>
            <person name="Cordero O.X."/>
        </authorList>
    </citation>
    <scope>NUCLEOTIDE SEQUENCE</scope>
    <source>
        <strain evidence="1">I2M19</strain>
    </source>
</reference>
<gene>
    <name evidence="1" type="ORF">KO493_09350</name>
</gene>
<dbReference type="Proteomes" id="UP001647509">
    <property type="component" value="Unassembled WGS sequence"/>
</dbReference>
<protein>
    <submittedName>
        <fullName evidence="1">Uncharacterized protein</fullName>
    </submittedName>
</protein>